<dbReference type="EnsemblMetazoa" id="AQUA011967-RA">
    <property type="protein sequence ID" value="AQUA011967-PA"/>
    <property type="gene ID" value="AQUA011967"/>
</dbReference>
<dbReference type="InterPro" id="IPR002893">
    <property type="entry name" value="Znf_MYND"/>
</dbReference>
<keyword evidence="1" id="KW-0479">Metal-binding</keyword>
<reference evidence="7" key="1">
    <citation type="submission" date="2020-05" db="UniProtKB">
        <authorList>
            <consortium name="EnsemblMetazoa"/>
        </authorList>
    </citation>
    <scope>IDENTIFICATION</scope>
    <source>
        <strain evidence="7">SANGQUA</strain>
    </source>
</reference>
<dbReference type="Pfam" id="PF00856">
    <property type="entry name" value="SET"/>
    <property type="match status" value="1"/>
</dbReference>
<sequence>HYNESIAYSEPGSEARALAYGNRSAVCLKFGLYEECLENIRLARASKYPVRLAYKLKKREQHVKRCIVKDAGVFPDKVKHTPGKYRPRDSGHPALQLSYEAHANVPQLVKCVELRQNKEYGRHLVTTQNLKAGDVFLIEMPYANLLCDTERYKRCAFCQNEDTFTLIPCEGCTVAMYCSKECMDKAHKQYHRYECGVLRDCWRIVGLLLKGMVGLRTVATAFASFDQDLEGWNDHLNTLDETNVNAFRMDWNNATVSDIYDTVQLLATNQKRRDKLNTALSMSERFQDDAWDVGNLFDQLWEESLKQRIIEPTKDQQDKEKIAEIIKREIDEFLRTFPFHDRLKLQPDTKDNANAVAARNRGNELFATEGECLKSLQHYNESIACSEPGSETRALAYGNRSAVCLRLDMYEECLETIRLARASNYPARLADKLNKREQHVKRRIEEMYAEPCDGKPIEFGKHRPRYMVHPELKLSYEAHANVPQLVKCVELRQNSEVGRHLVTTQKLKVGDVLLIEKPYASMLNDQERYKRCDFCKNEDRFTLIPCEGCTVTMYCSKECMDKAHKQYHRYECGVLRDCWRMIGSLPGGIMGLRTVATAFASFEQDLEGWIDHLNTLDEAKVNAFTVDWNEITDSDMYDTVHVLATNQKRRSCKDLAMLIFFASIVHRLLLERTELGTLCESNPARSKLLFDLLLRHVQTSPINKKQVSHMKCCEIDQEDEYEFNNFGYDSDDEDIFEERTHAIAVYPLFSMANHSCIPNVAPIHLLDGRCAFVVSRPIAAGEQLFDVYGFGTTEFDSSLRLLCLEQCYYFKCRCAVCESCSYVSVRNMNQEEEKFLRAMSNSVQMRNHLPKLIEHMNEVGRCYPKHQYTAAEVML</sequence>
<evidence type="ECO:0000259" key="5">
    <source>
        <dbReference type="PROSITE" id="PS50280"/>
    </source>
</evidence>
<dbReference type="AlphaFoldDB" id="A0A182XQ15"/>
<dbReference type="SUPFAM" id="SSF82199">
    <property type="entry name" value="SET domain"/>
    <property type="match status" value="1"/>
</dbReference>
<dbReference type="PANTHER" id="PTHR47111:SF1">
    <property type="entry name" value="SET AND MYND DOMAIN-CONTAINING PROTEIN 4"/>
    <property type="match status" value="1"/>
</dbReference>
<dbReference type="GO" id="GO:0008276">
    <property type="term" value="F:protein methyltransferase activity"/>
    <property type="evidence" value="ECO:0007669"/>
    <property type="project" value="UniProtKB-ARBA"/>
</dbReference>
<dbReference type="Gene3D" id="1.10.220.160">
    <property type="match status" value="2"/>
</dbReference>
<feature type="domain" description="MYND-type" evidence="6">
    <location>
        <begin position="532"/>
        <end position="572"/>
    </location>
</feature>
<evidence type="ECO:0008006" key="9">
    <source>
        <dbReference type="Google" id="ProtNLM"/>
    </source>
</evidence>
<evidence type="ECO:0000256" key="1">
    <source>
        <dbReference type="ARBA" id="ARBA00022723"/>
    </source>
</evidence>
<dbReference type="GO" id="GO:0008170">
    <property type="term" value="F:N-methyltransferase activity"/>
    <property type="evidence" value="ECO:0007669"/>
    <property type="project" value="UniProtKB-ARBA"/>
</dbReference>
<accession>A0A182XQ15</accession>
<dbReference type="GO" id="GO:0008757">
    <property type="term" value="F:S-adenosylmethionine-dependent methyltransferase activity"/>
    <property type="evidence" value="ECO:0007669"/>
    <property type="project" value="UniProtKB-ARBA"/>
</dbReference>
<evidence type="ECO:0000256" key="4">
    <source>
        <dbReference type="PROSITE-ProRule" id="PRU00134"/>
    </source>
</evidence>
<evidence type="ECO:0000313" key="8">
    <source>
        <dbReference type="Proteomes" id="UP000076407"/>
    </source>
</evidence>
<dbReference type="Gene3D" id="6.10.140.2220">
    <property type="match status" value="2"/>
</dbReference>
<evidence type="ECO:0000256" key="2">
    <source>
        <dbReference type="ARBA" id="ARBA00022771"/>
    </source>
</evidence>
<name>A0A182XQ15_ANOQN</name>
<dbReference type="STRING" id="34691.A0A182XQ15"/>
<proteinExistence type="predicted"/>
<keyword evidence="2 4" id="KW-0863">Zinc-finger</keyword>
<dbReference type="Proteomes" id="UP000076407">
    <property type="component" value="Unassembled WGS sequence"/>
</dbReference>
<dbReference type="InterPro" id="IPR011990">
    <property type="entry name" value="TPR-like_helical_dom_sf"/>
</dbReference>
<dbReference type="Gene3D" id="2.170.270.10">
    <property type="entry name" value="SET domain"/>
    <property type="match status" value="3"/>
</dbReference>
<dbReference type="InterPro" id="IPR046341">
    <property type="entry name" value="SET_dom_sf"/>
</dbReference>
<evidence type="ECO:0000256" key="3">
    <source>
        <dbReference type="ARBA" id="ARBA00022833"/>
    </source>
</evidence>
<dbReference type="Gene3D" id="1.25.40.10">
    <property type="entry name" value="Tetratricopeptide repeat domain"/>
    <property type="match status" value="1"/>
</dbReference>
<keyword evidence="3" id="KW-0862">Zinc</keyword>
<protein>
    <recommendedName>
        <fullName evidence="9">MYND-type domain-containing protein</fullName>
    </recommendedName>
</protein>
<dbReference type="Pfam" id="PF01753">
    <property type="entry name" value="zf-MYND"/>
    <property type="match status" value="2"/>
</dbReference>
<feature type="domain" description="SET" evidence="5">
    <location>
        <begin position="487"/>
        <end position="789"/>
    </location>
</feature>
<organism evidence="7 8">
    <name type="scientific">Anopheles quadriannulatus</name>
    <name type="common">Mosquito</name>
    <dbReference type="NCBI Taxonomy" id="34691"/>
    <lineage>
        <taxon>Eukaryota</taxon>
        <taxon>Metazoa</taxon>
        <taxon>Ecdysozoa</taxon>
        <taxon>Arthropoda</taxon>
        <taxon>Hexapoda</taxon>
        <taxon>Insecta</taxon>
        <taxon>Pterygota</taxon>
        <taxon>Neoptera</taxon>
        <taxon>Endopterygota</taxon>
        <taxon>Diptera</taxon>
        <taxon>Nematocera</taxon>
        <taxon>Culicoidea</taxon>
        <taxon>Culicidae</taxon>
        <taxon>Anophelinae</taxon>
        <taxon>Anopheles</taxon>
    </lineage>
</organism>
<dbReference type="PROSITE" id="PS01360">
    <property type="entry name" value="ZF_MYND_1"/>
    <property type="match status" value="2"/>
</dbReference>
<dbReference type="PANTHER" id="PTHR47111">
    <property type="entry name" value="BCDNA.LD29892"/>
    <property type="match status" value="1"/>
</dbReference>
<evidence type="ECO:0000313" key="7">
    <source>
        <dbReference type="EnsemblMetazoa" id="AQUA011967-PA"/>
    </source>
</evidence>
<dbReference type="GO" id="GO:0008270">
    <property type="term" value="F:zinc ion binding"/>
    <property type="evidence" value="ECO:0007669"/>
    <property type="project" value="UniProtKB-KW"/>
</dbReference>
<dbReference type="VEuPathDB" id="VectorBase:AQUA011967"/>
<dbReference type="SUPFAM" id="SSF144232">
    <property type="entry name" value="HIT/MYND zinc finger-like"/>
    <property type="match status" value="2"/>
</dbReference>
<dbReference type="PROSITE" id="PS50865">
    <property type="entry name" value="ZF_MYND_2"/>
    <property type="match status" value="2"/>
</dbReference>
<evidence type="ECO:0000259" key="6">
    <source>
        <dbReference type="PROSITE" id="PS50865"/>
    </source>
</evidence>
<dbReference type="PROSITE" id="PS50280">
    <property type="entry name" value="SET"/>
    <property type="match status" value="1"/>
</dbReference>
<dbReference type="InterPro" id="IPR001214">
    <property type="entry name" value="SET_dom"/>
</dbReference>
<keyword evidence="8" id="KW-1185">Reference proteome</keyword>
<feature type="domain" description="MYND-type" evidence="6">
    <location>
        <begin position="155"/>
        <end position="195"/>
    </location>
</feature>